<evidence type="ECO:0000256" key="1">
    <source>
        <dbReference type="ARBA" id="ARBA00022614"/>
    </source>
</evidence>
<dbReference type="EnsemblMetazoa" id="AGAP001427-RA">
    <property type="protein sequence ID" value="AGAP001427-PA"/>
    <property type="gene ID" value="AGAP001427"/>
</dbReference>
<reference evidence="5 6" key="3">
    <citation type="journal article" date="2004" name="Trends Parasitol.">
        <title>The Anopheles gambiae genome: an update.</title>
        <authorList>
            <person name="Mongin E."/>
            <person name="Louis C."/>
            <person name="Holt R.A."/>
            <person name="Birney E."/>
            <person name="Collins F.H."/>
        </authorList>
    </citation>
    <scope>NUCLEOTIDE SEQUENCE</scope>
    <source>
        <strain evidence="5 6">PEST</strain>
    </source>
</reference>
<dbReference type="EMBL" id="AAAB01008987">
    <property type="protein sequence ID" value="EAA01762.6"/>
    <property type="molecule type" value="Genomic_DNA"/>
</dbReference>
<feature type="compositionally biased region" description="Low complexity" evidence="4">
    <location>
        <begin position="1197"/>
        <end position="1212"/>
    </location>
</feature>
<feature type="compositionally biased region" description="Low complexity" evidence="4">
    <location>
        <begin position="2583"/>
        <end position="2597"/>
    </location>
</feature>
<feature type="region of interest" description="Disordered" evidence="4">
    <location>
        <begin position="2730"/>
        <end position="2805"/>
    </location>
</feature>
<feature type="compositionally biased region" description="Low complexity" evidence="4">
    <location>
        <begin position="2755"/>
        <end position="2784"/>
    </location>
</feature>
<feature type="region of interest" description="Disordered" evidence="4">
    <location>
        <begin position="2433"/>
        <end position="2523"/>
    </location>
</feature>
<feature type="compositionally biased region" description="Low complexity" evidence="4">
    <location>
        <begin position="232"/>
        <end position="252"/>
    </location>
</feature>
<dbReference type="eggNOG" id="KOG1908">
    <property type="taxonomic scope" value="Eukaryota"/>
</dbReference>
<feature type="region of interest" description="Disordered" evidence="4">
    <location>
        <begin position="1573"/>
        <end position="1624"/>
    </location>
</feature>
<reference evidence="5 7" key="1">
    <citation type="journal article" date="2002" name="Science">
        <title>The genome sequence of the malaria mosquito Anopheles gambiae.</title>
        <authorList>
            <person name="Holt R.A."/>
            <person name="Subramanian G.M."/>
            <person name="Halpern A."/>
            <person name="Sutton G.G."/>
            <person name="Charlab R."/>
            <person name="Nusskern D.R."/>
            <person name="Wincker P."/>
            <person name="Clark A.G."/>
            <person name="Ribeiro J.M."/>
            <person name="Wides R."/>
            <person name="Salzberg S.L."/>
            <person name="Loftus B."/>
            <person name="Yandell M."/>
            <person name="Majoros W.H."/>
            <person name="Rusch D.B."/>
            <person name="Lai Z."/>
            <person name="Kraft C.L."/>
            <person name="Abril J.F."/>
            <person name="Anthouard V."/>
            <person name="Arensburger P."/>
            <person name="Atkinson P.W."/>
            <person name="Baden H."/>
            <person name="de Berardinis V."/>
            <person name="Baldwin D."/>
            <person name="Benes V."/>
            <person name="Biedler J."/>
            <person name="Blass C."/>
            <person name="Bolanos R."/>
            <person name="Boscus D."/>
            <person name="Barnstead M."/>
            <person name="Cai S."/>
            <person name="Center A."/>
            <person name="Chaturverdi K."/>
            <person name="Christophides G.K."/>
            <person name="Chrystal M.A."/>
            <person name="Clamp M."/>
            <person name="Cravchik A."/>
            <person name="Curwen V."/>
            <person name="Dana A."/>
            <person name="Delcher A."/>
            <person name="Dew I."/>
            <person name="Evans C.A."/>
            <person name="Flanigan M."/>
            <person name="Grundschober-Freimoser A."/>
            <person name="Friedli L."/>
            <person name="Gu Z."/>
            <person name="Guan P."/>
            <person name="Guigo R."/>
            <person name="Hillenmeyer M.E."/>
            <person name="Hladun S.L."/>
            <person name="Hogan J.R."/>
            <person name="Hong Y.S."/>
            <person name="Hoover J."/>
            <person name="Jaillon O."/>
            <person name="Ke Z."/>
            <person name="Kodira C."/>
            <person name="Kokoza E."/>
            <person name="Koutsos A."/>
            <person name="Letunic I."/>
            <person name="Levitsky A."/>
            <person name="Liang Y."/>
            <person name="Lin J.J."/>
            <person name="Lobo N.F."/>
            <person name="Lopez J.R."/>
            <person name="Malek J.A."/>
            <person name="McIntosh T.C."/>
            <person name="Meister S."/>
            <person name="Miller J."/>
            <person name="Mobarry C."/>
            <person name="Mongin E."/>
            <person name="Murphy S.D."/>
            <person name="O'Brochta D.A."/>
            <person name="Pfannkoch C."/>
            <person name="Qi R."/>
            <person name="Regier M.A."/>
            <person name="Remington K."/>
            <person name="Shao H."/>
            <person name="Sharakhova M.V."/>
            <person name="Sitter C.D."/>
            <person name="Shetty J."/>
            <person name="Smith T.J."/>
            <person name="Strong R."/>
            <person name="Sun J."/>
            <person name="Thomasova D."/>
            <person name="Ton L.Q."/>
            <person name="Topalis P."/>
            <person name="Tu Z."/>
            <person name="Unger M.F."/>
            <person name="Walenz B."/>
            <person name="Wang A."/>
            <person name="Wang J."/>
            <person name="Wang M."/>
            <person name="Wang X."/>
            <person name="Woodford K.J."/>
            <person name="Wortman J.R."/>
            <person name="Wu M."/>
            <person name="Yao A."/>
            <person name="Zdobnov E.M."/>
            <person name="Zhang H."/>
            <person name="Zhao Q."/>
            <person name="Zhao S."/>
            <person name="Zhu S.C."/>
            <person name="Zhimulev I."/>
            <person name="Coluzzi M."/>
            <person name="della Torre A."/>
            <person name="Roth C.W."/>
            <person name="Louis C."/>
            <person name="Kalush F."/>
            <person name="Mural R.J."/>
            <person name="Myers E.W."/>
            <person name="Adams M.D."/>
            <person name="Smith H.O."/>
            <person name="Broder S."/>
            <person name="Gardner M.J."/>
            <person name="Fraser C.M."/>
            <person name="Birney E."/>
            <person name="Bork P."/>
            <person name="Brey P.T."/>
            <person name="Venter J.C."/>
            <person name="Weissenbach J."/>
            <person name="Kafatos F.C."/>
            <person name="Collins F.H."/>
            <person name="Hoffman S.L."/>
        </authorList>
    </citation>
    <scope>NUCLEOTIDE SEQUENCE [LARGE SCALE GENOMIC DNA]</scope>
    <source>
        <strain evidence="5 7">PEST</strain>
    </source>
</reference>
<feature type="compositionally biased region" description="Basic and acidic residues" evidence="4">
    <location>
        <begin position="126"/>
        <end position="137"/>
    </location>
</feature>
<proteinExistence type="inferred from homology"/>
<dbReference type="OMA" id="TACINML"/>
<comment type="similarity">
    <text evidence="3">Belongs to the PPP1R37 family.</text>
</comment>
<feature type="region of interest" description="Disordered" evidence="4">
    <location>
        <begin position="2873"/>
        <end position="2895"/>
    </location>
</feature>
<keyword evidence="1" id="KW-0433">Leucine-rich repeat</keyword>
<feature type="compositionally biased region" description="Polar residues" evidence="4">
    <location>
        <begin position="366"/>
        <end position="376"/>
    </location>
</feature>
<keyword evidence="2" id="KW-0677">Repeat</keyword>
<feature type="compositionally biased region" description="Polar residues" evidence="4">
    <location>
        <begin position="343"/>
        <end position="353"/>
    </location>
</feature>
<feature type="compositionally biased region" description="Polar residues" evidence="4">
    <location>
        <begin position="115"/>
        <end position="125"/>
    </location>
</feature>
<feature type="region of interest" description="Disordered" evidence="4">
    <location>
        <begin position="1368"/>
        <end position="1408"/>
    </location>
</feature>
<feature type="compositionally biased region" description="Gly residues" evidence="4">
    <location>
        <begin position="2744"/>
        <end position="2754"/>
    </location>
</feature>
<dbReference type="PaxDb" id="7165-AGAP001427-PA"/>
<reference evidence="5" key="4">
    <citation type="journal article" date="2007" name="Genome Biol.">
        <title>Update of the Anopheles gambiae PEST genome assembly.</title>
        <authorList>
            <person name="Sharakhova M.V."/>
            <person name="Hammond M.P."/>
            <person name="Lobo N.F."/>
            <person name="Krzywinski J."/>
            <person name="Unger M.F."/>
            <person name="Hillenmeyer M.E."/>
            <person name="Bruggner R.V."/>
            <person name="Birney E."/>
            <person name="Collins F.H."/>
        </authorList>
    </citation>
    <scope>NUCLEOTIDE SEQUENCE</scope>
    <source>
        <strain evidence="5">PEST</strain>
    </source>
</reference>
<feature type="compositionally biased region" description="Pro residues" evidence="4">
    <location>
        <begin position="1884"/>
        <end position="1898"/>
    </location>
</feature>
<feature type="region of interest" description="Disordered" evidence="4">
    <location>
        <begin position="2164"/>
        <end position="2239"/>
    </location>
</feature>
<dbReference type="Gene3D" id="3.80.10.10">
    <property type="entry name" value="Ribonuclease Inhibitor"/>
    <property type="match status" value="2"/>
</dbReference>
<dbReference type="PANTHER" id="PTHR24112:SF9">
    <property type="entry name" value="PROTEIN PHOSPHATASE 1 REGULATORY SUBUNIT 37"/>
    <property type="match status" value="1"/>
</dbReference>
<feature type="compositionally biased region" description="Low complexity" evidence="4">
    <location>
        <begin position="1603"/>
        <end position="1619"/>
    </location>
</feature>
<feature type="compositionally biased region" description="Low complexity" evidence="4">
    <location>
        <begin position="90"/>
        <end position="106"/>
    </location>
</feature>
<feature type="compositionally biased region" description="Polar residues" evidence="4">
    <location>
        <begin position="2794"/>
        <end position="2805"/>
    </location>
</feature>
<dbReference type="SUPFAM" id="SSF52047">
    <property type="entry name" value="RNI-like"/>
    <property type="match status" value="2"/>
</dbReference>
<feature type="compositionally biased region" description="Polar residues" evidence="4">
    <location>
        <begin position="1146"/>
        <end position="1163"/>
    </location>
</feature>
<feature type="compositionally biased region" description="Low complexity" evidence="4">
    <location>
        <begin position="1920"/>
        <end position="1934"/>
    </location>
</feature>
<dbReference type="InterPro" id="IPR032675">
    <property type="entry name" value="LRR_dom_sf"/>
</dbReference>
<accession>Q7PUC5</accession>
<reference evidence="5" key="2">
    <citation type="submission" date="2002-03" db="EMBL/GenBank/DDBJ databases">
        <authorList>
            <consortium name="The Anopheles Genome Sequencing Consortium"/>
        </authorList>
    </citation>
    <scope>NUCLEOTIDE SEQUENCE</scope>
    <source>
        <strain evidence="5">PEST</strain>
    </source>
</reference>
<feature type="compositionally biased region" description="Polar residues" evidence="4">
    <location>
        <begin position="2449"/>
        <end position="2464"/>
    </location>
</feature>
<keyword evidence="7" id="KW-1185">Reference proteome</keyword>
<feature type="compositionally biased region" description="Polar residues" evidence="4">
    <location>
        <begin position="162"/>
        <end position="180"/>
    </location>
</feature>
<feature type="region of interest" description="Disordered" evidence="4">
    <location>
        <begin position="304"/>
        <end position="415"/>
    </location>
</feature>
<dbReference type="PANTHER" id="PTHR24112">
    <property type="entry name" value="LEUCINE-RICH REPEAT, ISOFORM F-RELATED"/>
    <property type="match status" value="1"/>
</dbReference>
<dbReference type="VEuPathDB" id="VectorBase:AGAP001427"/>
<feature type="region of interest" description="Disordered" evidence="4">
    <location>
        <begin position="51"/>
        <end position="288"/>
    </location>
</feature>
<feature type="region of interest" description="Disordered" evidence="4">
    <location>
        <begin position="1179"/>
        <end position="1212"/>
    </location>
</feature>
<feature type="compositionally biased region" description="Low complexity" evidence="4">
    <location>
        <begin position="1525"/>
        <end position="1535"/>
    </location>
</feature>
<feature type="compositionally biased region" description="Acidic residues" evidence="4">
    <location>
        <begin position="261"/>
        <end position="271"/>
    </location>
</feature>
<evidence type="ECO:0000256" key="2">
    <source>
        <dbReference type="ARBA" id="ARBA00022737"/>
    </source>
</evidence>
<dbReference type="InterPro" id="IPR051279">
    <property type="entry name" value="PP1-Reg/Actin-Interact_Protein"/>
</dbReference>
<feature type="region of interest" description="Disordered" evidence="4">
    <location>
        <begin position="1"/>
        <end position="38"/>
    </location>
</feature>
<feature type="region of interest" description="Disordered" evidence="4">
    <location>
        <begin position="513"/>
        <end position="654"/>
    </location>
</feature>
<name>Q7PUC5_ANOGA</name>
<feature type="compositionally biased region" description="Acidic residues" evidence="4">
    <location>
        <begin position="456"/>
        <end position="472"/>
    </location>
</feature>
<feature type="compositionally biased region" description="Polar residues" evidence="4">
    <location>
        <begin position="1295"/>
        <end position="1304"/>
    </location>
</feature>
<feature type="compositionally biased region" description="Basic and acidic residues" evidence="4">
    <location>
        <begin position="197"/>
        <end position="210"/>
    </location>
</feature>
<sequence length="2907" mass="303074">MNIDPSEQAQEQEEQQTTTVAATESVTVEPETSATTPPAAAAAALALLISPSSPSSASTVSPTASSISKNSSTDEVDETTAEAEQHPEEAVCSAESVVTATASTAAPHRGEDEQQPQLKTAQQLELEQRADEDDVHHNNSPVRQQQHGERSPTELAGAGPNATMTLEATDTLAQNVTTDLRTPDTDAPATVPVPEGARTEDECDSAKEDGAAGEALSTQELTAEALSPKTPPSLSASSSSSSSSTPSTPSVSEEQRLPAVPEEDTIAADEEYLSRAEGEETLTVSNNNPALLEVELTAPVLVDDAGSSGCINDHYNNNNNNNNNNDDDISKGSDSDFQIVGDISSSSSNTTHTQDSERAEDGGDSETATLLSSPASRTDLEEGVQTSAAAPATEIALGQGEQRRGCVAPGEGGDECTTATCQRAGCDCEHLGSRVDVSQQPPSPPPLLGKAAGSSADEEEEEVANETNDDNNCELSVAPIEIVQTEPLPSDASSTVQRQGDLITTADVVAVAEVDQQNGDERQQQEEANEGDELTAARSEENETCASRSDATDTTVDASPSSSSSSSSSTTTTSAPSPSPPSSSSVSSSSSSEPSPEVVLAGSQQEPSGKGDDGDDDASQLVGDNRPLGDGSPKGHSLEDGEGFPAVTHHRTPPALRTVDADAAVVPQSCSEDDECPSIGSGRHRQVTTTGTRLLTLAEELSQAGAAAEPSSLYATVAAPSLAASAPPPSTVVDVLPKSAAGTAAAVVSGSSSSRSTSPVLHSSLKKPSKRMVVATGAGTVAAAAAAAVETAKGENTRRVSFPKDAQLITGYLEPVNPWSCISICETTELLELYRSSCKRHNTVPLQSVLEHLQSLDATKDRVPLLSLRDQHLTYGGCEALEEIFKHVQYRCIDLSHSGLNDVTASVMFDIIEYYEAATELDISDNLQMSSKSWTACINMLKKSQALNVLITRGPTISDYQANNLAKALNASAIHTLKLEHCVLSQQPIASLCNVLKRNEVLRELWLAHNQLNCEDAQQIANLLRSNFYIQLIDISNNRIGDKGVEHIVNAIVEQAVYFKDVQDKKRKSDLNFSDLSSSLNNINNSAKNYFPHQRLRSSDSESMPAGAEADEDKSPSPLTLTPPVTPPSTPALPTTCETGTEETKQVAQPQASNDKQLEPTNGDATCAVAAPTVYTMQQQQSNNDETNPPLLPPSSPSASSTSSSPLTLPTLGAVAPSNVELVEMSTKHSVSLQTTSDREKLDAVAARPAMMTAEEEALMNSSSGGATATVEAVALVTAQETGEQALSDGDGESRTMSTSAETVQTDRSESTVVVREASNGGAEEELPGKDLDKHSESPVPQAPKKPRLAKQDSVLTEFEASIATAMETGEDGEGLTEQKPKNKLSGGEGVTIPSVIEEQPSSASVMEEDVPELCADYDDDGSNFRISQENLFVELGIPALSEQEERLEADSGAPDSPGDVFPPLVAVPSKKDELQLLIEKSKQSATGEAVADRLEQPAVPATPQKTLGGDRERKSAISSDERPVAAAAAAVPAATTKKNRTQSSSSDSYVPSAERAIQMVNVEIKDSVPLSRSLDSVGGESESDFESSSPFRTTAPGPFPNERSFSSESLNSETSIDSNDSKSSLKIHESKFAAKNGTLERQQSNRVLNRDAAGAEQAAANPGGLQVLVLWNNEMTRSSARHFQRLLEKTSTLDTLNVGSNQLCNSFVAGISGSLKANTTLTNLGLQGAHLSDKGVKTMAEIIEFGGNSSLQRIDLRHNNIQKAGLEALNEAMKSNKSVTRIDLDDTPRRIKDTSLDGVGSEYSRLVNNIRAQCERNKNPPEPSEPISTTVRRARANYLSSRKISLTCPSIKTSPSAIADKQHLLDPNGGCKKSTGGRLRSPLPSPIPSPAASPVPSPSRNRFHVSRVSDSGGGGAGGTASSPSPSSTGSSPTLFFPSNSRFRVVTVAEPDSAKSANGNPYRSSSTISLPMSKSSASSFAMGGTSCAGTMAPSAGTINRRPVCSSAPTLSSFPPSPLSPLAAGGPVGGRVAVASQTPSPLLPPSYSTGYHSTGFQTTTMLPSPLLTAGSSPTMPGGLVPIVANTATMPLGIPQTLLQQQQQQHQQLQPQPHYQPQFVPMMPQQQQQPQPNYHFITTFGPGNSTSIPLQPMITQIQKYPNLTEPLVTLPPQHPIQQQQPLQLQHPQQQQQQQQQILPQTPSSYTGKGRQHSCESPHQHQHSSSNTSSTTLHDSVLSSTSIESPDLEVKRFMSGGALRDDSCCSSISSNSIESIDNAHFNLNTSISSTDESFDLIVNSPPPVTTSAIASSSFVQLPAGGTVSCSSEVSPNVSSISRIPEEESTLIPRQSASCGGEPPKATLDAPASFSSSSMVHVPLASSQESLYDVHDLSGSSNSSTAAVANLAPTGKLQPPPPTVTALPPVPTTFSGGSVLPMPNTTGAAPGVATLSAGGNNSNESTLTSVQNLEREPTVTKPASHSEKPPRVRKTSWILGGSGSSHKHADSSSSGGSTPTPGGGGSGYPPAIEKLLSIFHPSNLFSSSKASSASSASPPPSAAQDGSQPPSRKESPMGGLFYWAHHGAGSGNSSNTSANTSPTSAGKKEADRAAALKVNVSPETTLTPQQLQPLQNQAQVMAQLQSSSSHPQQQQHSAERMPRQLKVEMKENISPENTITNKLLLSSNAPAAGVDVSTVLIAPSSPAPAAAPIVNVAPATTAYAKVIFQLGGDYDESEDDIDTLTSRYGNHPGLGGGGGGQSGPSSLLGGSTTSNSSGISIGSGTSAGEMMSGSGGMLAVSPSPSTTSGQSATSDTVVVLSHLGQLARDSLSMFKNPSLTSQDSISIRSMDSLTEIGGDTKTAAGRKDASPVVAVTATVVAPPQPPTSTASSSSTPLASASAAAPLVADIQFETR</sequence>
<dbReference type="SMART" id="SM00368">
    <property type="entry name" value="LRR_RI"/>
    <property type="match status" value="8"/>
</dbReference>
<dbReference type="Proteomes" id="UP000007062">
    <property type="component" value="Chromosome 2R"/>
</dbReference>
<evidence type="ECO:0000313" key="7">
    <source>
        <dbReference type="Proteomes" id="UP000007062"/>
    </source>
</evidence>
<feature type="compositionally biased region" description="Low complexity" evidence="4">
    <location>
        <begin position="2220"/>
        <end position="2233"/>
    </location>
</feature>
<feature type="compositionally biased region" description="Low complexity" evidence="4">
    <location>
        <begin position="2503"/>
        <end position="2512"/>
    </location>
</feature>
<feature type="region of interest" description="Disordered" evidence="4">
    <location>
        <begin position="1443"/>
        <end position="1467"/>
    </location>
</feature>
<feature type="region of interest" description="Disordered" evidence="4">
    <location>
        <begin position="1087"/>
        <end position="1163"/>
    </location>
</feature>
<feature type="region of interest" description="Disordered" evidence="4">
    <location>
        <begin position="2632"/>
        <end position="2652"/>
    </location>
</feature>
<evidence type="ECO:0000256" key="4">
    <source>
        <dbReference type="SAM" id="MobiDB-lite"/>
    </source>
</evidence>
<feature type="region of interest" description="Disordered" evidence="4">
    <location>
        <begin position="1283"/>
        <end position="1354"/>
    </location>
</feature>
<evidence type="ECO:0000313" key="6">
    <source>
        <dbReference type="EnsemblMetazoa" id="AGAP001427-PA"/>
    </source>
</evidence>
<feature type="compositionally biased region" description="Basic and acidic residues" evidence="4">
    <location>
        <begin position="2465"/>
        <end position="2482"/>
    </location>
</feature>
<reference evidence="5" key="5">
    <citation type="submission" date="2011-05" db="EMBL/GenBank/DDBJ databases">
        <authorList>
            <consortium name="VectorBase"/>
        </authorList>
    </citation>
    <scope>NUCLEOTIDE SEQUENCE</scope>
    <source>
        <strain evidence="5">PEST</strain>
    </source>
</reference>
<dbReference type="HOGENOM" id="CLU_226627_0_0_1"/>
<organism evidence="5">
    <name type="scientific">Anopheles gambiae</name>
    <name type="common">African malaria mosquito</name>
    <dbReference type="NCBI Taxonomy" id="7165"/>
    <lineage>
        <taxon>Eukaryota</taxon>
        <taxon>Metazoa</taxon>
        <taxon>Ecdysozoa</taxon>
        <taxon>Arthropoda</taxon>
        <taxon>Hexapoda</taxon>
        <taxon>Insecta</taxon>
        <taxon>Pterygota</taxon>
        <taxon>Neoptera</taxon>
        <taxon>Endopterygota</taxon>
        <taxon>Diptera</taxon>
        <taxon>Nematocera</taxon>
        <taxon>Culicoidea</taxon>
        <taxon>Culicidae</taxon>
        <taxon>Anophelinae</taxon>
        <taxon>Anopheles</taxon>
    </lineage>
</organism>
<feature type="region of interest" description="Disordered" evidence="4">
    <location>
        <begin position="1860"/>
        <end position="1936"/>
    </location>
</feature>
<feature type="region of interest" description="Disordered" evidence="4">
    <location>
        <begin position="1480"/>
        <end position="1553"/>
    </location>
</feature>
<evidence type="ECO:0000256" key="3">
    <source>
        <dbReference type="ARBA" id="ARBA00038315"/>
    </source>
</evidence>
<evidence type="ECO:0000313" key="5">
    <source>
        <dbReference type="EMBL" id="EAA01762.6"/>
    </source>
</evidence>
<gene>
    <name evidence="5" type="ORF">AgaP_AGAP001427</name>
</gene>
<feature type="compositionally biased region" description="Low complexity" evidence="4">
    <location>
        <begin position="2538"/>
        <end position="2562"/>
    </location>
</feature>
<protein>
    <submittedName>
        <fullName evidence="5">AGAP001427-PA</fullName>
    </submittedName>
</protein>
<feature type="compositionally biased region" description="Low complexity" evidence="4">
    <location>
        <begin position="51"/>
        <end position="68"/>
    </location>
</feature>
<feature type="compositionally biased region" description="Low complexity" evidence="4">
    <location>
        <begin position="552"/>
        <end position="598"/>
    </location>
</feature>
<feature type="region of interest" description="Disordered" evidence="4">
    <location>
        <begin position="2327"/>
        <end position="2364"/>
    </location>
</feature>
<dbReference type="InterPro" id="IPR001611">
    <property type="entry name" value="Leu-rich_rpt"/>
</dbReference>
<dbReference type="Pfam" id="PF13516">
    <property type="entry name" value="LRR_6"/>
    <property type="match status" value="2"/>
</dbReference>
<dbReference type="VEuPathDB" id="VectorBase:AGAMI1_004768"/>
<reference evidence="6" key="6">
    <citation type="submission" date="2020-05" db="UniProtKB">
        <authorList>
            <consortium name="EnsemblMetazoa"/>
        </authorList>
    </citation>
    <scope>IDENTIFICATION</scope>
    <source>
        <strain evidence="6">PEST</strain>
    </source>
</reference>
<feature type="compositionally biased region" description="Basic and acidic residues" evidence="4">
    <location>
        <begin position="1509"/>
        <end position="1524"/>
    </location>
</feature>
<feature type="compositionally biased region" description="Basic and acidic residues" evidence="4">
    <location>
        <begin position="1327"/>
        <end position="1337"/>
    </location>
</feature>
<feature type="region of interest" description="Disordered" evidence="4">
    <location>
        <begin position="434"/>
        <end position="473"/>
    </location>
</feature>
<feature type="compositionally biased region" description="Low complexity" evidence="4">
    <location>
        <begin position="2632"/>
        <end position="2648"/>
    </location>
</feature>
<feature type="compositionally biased region" description="Low complexity" evidence="4">
    <location>
        <begin position="2173"/>
        <end position="2198"/>
    </location>
</feature>
<feature type="region of interest" description="Disordered" evidence="4">
    <location>
        <begin position="2538"/>
        <end position="2605"/>
    </location>
</feature>